<dbReference type="AlphaFoldDB" id="A0A6G1KHM6"/>
<name>A0A6G1KHM6_9PLEO</name>
<organism evidence="1 2">
    <name type="scientific">Pleomassaria siparia CBS 279.74</name>
    <dbReference type="NCBI Taxonomy" id="1314801"/>
    <lineage>
        <taxon>Eukaryota</taxon>
        <taxon>Fungi</taxon>
        <taxon>Dikarya</taxon>
        <taxon>Ascomycota</taxon>
        <taxon>Pezizomycotina</taxon>
        <taxon>Dothideomycetes</taxon>
        <taxon>Pleosporomycetidae</taxon>
        <taxon>Pleosporales</taxon>
        <taxon>Pleomassariaceae</taxon>
        <taxon>Pleomassaria</taxon>
    </lineage>
</organism>
<keyword evidence="2" id="KW-1185">Reference proteome</keyword>
<gene>
    <name evidence="1" type="ORF">K504DRAFT_196000</name>
</gene>
<evidence type="ECO:0000313" key="1">
    <source>
        <dbReference type="EMBL" id="KAF2712133.1"/>
    </source>
</evidence>
<dbReference type="Proteomes" id="UP000799428">
    <property type="component" value="Unassembled WGS sequence"/>
</dbReference>
<accession>A0A6G1KHM6</accession>
<proteinExistence type="predicted"/>
<evidence type="ECO:0000313" key="2">
    <source>
        <dbReference type="Proteomes" id="UP000799428"/>
    </source>
</evidence>
<sequence>MSTPNLSEIICHPLRQNSTQAESVDMDEHYQEDAEYIYHLRLPSPTPLHGIRKYPYFPKGCITNGPYHIYHLKMAITQLLSKWTSPSLATAYLRNHSYLDNNTLITALELSPDDEMPYWVVCQENKSVDEIVSNRFWNFNFDNVPLYLVRNAWATQPYTSFTTDLDPVPILGQLYNWDIDSVWLDKDAARHRAGQLHAQQMRGYGNGMSIWEYNGTEPQEGWYWGMAIGNHGSDEALWFLGMVVVLTQEAECTGLRVGERGVRVGARRVPGRRKGLVSFFEKETW</sequence>
<protein>
    <submittedName>
        <fullName evidence="1">Uncharacterized protein</fullName>
    </submittedName>
</protein>
<reference evidence="1" key="1">
    <citation type="journal article" date="2020" name="Stud. Mycol.">
        <title>101 Dothideomycetes genomes: a test case for predicting lifestyles and emergence of pathogens.</title>
        <authorList>
            <person name="Haridas S."/>
            <person name="Albert R."/>
            <person name="Binder M."/>
            <person name="Bloem J."/>
            <person name="Labutti K."/>
            <person name="Salamov A."/>
            <person name="Andreopoulos B."/>
            <person name="Baker S."/>
            <person name="Barry K."/>
            <person name="Bills G."/>
            <person name="Bluhm B."/>
            <person name="Cannon C."/>
            <person name="Castanera R."/>
            <person name="Culley D."/>
            <person name="Daum C."/>
            <person name="Ezra D."/>
            <person name="Gonzalez J."/>
            <person name="Henrissat B."/>
            <person name="Kuo A."/>
            <person name="Liang C."/>
            <person name="Lipzen A."/>
            <person name="Lutzoni F."/>
            <person name="Magnuson J."/>
            <person name="Mondo S."/>
            <person name="Nolan M."/>
            <person name="Ohm R."/>
            <person name="Pangilinan J."/>
            <person name="Park H.-J."/>
            <person name="Ramirez L."/>
            <person name="Alfaro M."/>
            <person name="Sun H."/>
            <person name="Tritt A."/>
            <person name="Yoshinaga Y."/>
            <person name="Zwiers L.-H."/>
            <person name="Turgeon B."/>
            <person name="Goodwin S."/>
            <person name="Spatafora J."/>
            <person name="Crous P."/>
            <person name="Grigoriev I."/>
        </authorList>
    </citation>
    <scope>NUCLEOTIDE SEQUENCE</scope>
    <source>
        <strain evidence="1">CBS 279.74</strain>
    </source>
</reference>
<dbReference type="EMBL" id="MU005766">
    <property type="protein sequence ID" value="KAF2712133.1"/>
    <property type="molecule type" value="Genomic_DNA"/>
</dbReference>